<proteinExistence type="predicted"/>
<dbReference type="AlphaFoldDB" id="A0A2U9KCZ8"/>
<evidence type="ECO:0000313" key="1">
    <source>
        <dbReference type="EMBL" id="AWS27359.1"/>
    </source>
</evidence>
<reference evidence="1" key="1">
    <citation type="submission" date="2018-04" db="EMBL/GenBank/DDBJ databases">
        <title>Secondary Metabolite Response of Diverse Hypogean Actinomycetes to Chemical and Biological Stimuli.</title>
        <authorList>
            <person name="Covington B.C."/>
            <person name="Spraggins J.M."/>
            <person name="Ynigex-Gutierrez A.E."/>
            <person name="Bachmann B.O."/>
        </authorList>
    </citation>
    <scope>NUCLEOTIDE SEQUENCE</scope>
    <source>
        <strain evidence="1">Kd35</strain>
    </source>
</reference>
<dbReference type="EMBL" id="MH203088">
    <property type="protein sequence ID" value="AWS27359.1"/>
    <property type="molecule type" value="Genomic_DNA"/>
</dbReference>
<sequence length="233" mass="24648">MLPPHGGVRWQTGRTTEVGAACSVQELPDESSSQPVLKSLVGPAPGAHQVVVDAGVVVDRDHVCGVVGIKTFRQGIRSDQEGDDLIGSGSPLPLDVLPEGGDVRIRVRRHPHDVVQGRHACHRAGQDGSVDGDDLGALGEGPHRTGFGSFRKALRAIIAHNRLVVGSFEEPWLTTRCREDGGAADSRGLGDGIHRGRGIAACGEQLCRGFEDRAARVRGLSNPDARAVRRPAP</sequence>
<protein>
    <submittedName>
        <fullName evidence="1">FunD1</fullName>
    </submittedName>
</protein>
<name>A0A2U9KCZ8_9ACTN</name>
<accession>A0A2U9KCZ8</accession>
<organism evidence="1">
    <name type="scientific">Streptosporangium sp. KD35</name>
    <dbReference type="NCBI Taxonomy" id="2162663"/>
    <lineage>
        <taxon>Bacteria</taxon>
        <taxon>Bacillati</taxon>
        <taxon>Actinomycetota</taxon>
        <taxon>Actinomycetes</taxon>
        <taxon>Streptosporangiales</taxon>
        <taxon>Streptosporangiaceae</taxon>
        <taxon>Streptosporangium</taxon>
    </lineage>
</organism>